<dbReference type="STRING" id="2518989.IMCC3088_2252"/>
<keyword evidence="1" id="KW-0812">Transmembrane</keyword>
<sequence>MHNCKNKKYRVAEFSVSDHGFINLSILHKFYDTRVYFRWQLFLEKNSKEAIYVTCDKPPNDNFDYSRLRVCSDKFKMFNLIKILKKLNKDYVIILHDPILLLLLPFLFFLGYKNFVFDSHEDVEKDILIKNYIPRFLRKFVSFVYMICLKSCRIFFKLKIISPSLCVCNKYDAQLVYNLPSQDILIDENQYINYKNRQKSFGYFGTLTKTRSIDLLIDVFKNRSEKLYLIGSINDDSIKHMVKNLPPNIIYVNDICLDEAKEYFDLFDVGFCIPKLSLIAHDALPVKIFEYYYMNKLIISSKIDVVKNFNIENVFFTELDSKSINTVIDEINNLDSAVFSIDNKNKYRFEEQLCVD</sequence>
<dbReference type="eggNOG" id="COG0438">
    <property type="taxonomic scope" value="Bacteria"/>
</dbReference>
<protein>
    <submittedName>
        <fullName evidence="2">Uncharacterized protein</fullName>
    </submittedName>
</protein>
<accession>F3L3R0</accession>
<dbReference type="Proteomes" id="UP000005615">
    <property type="component" value="Unassembled WGS sequence"/>
</dbReference>
<name>F3L3R0_9GAMM</name>
<keyword evidence="3" id="KW-1185">Reference proteome</keyword>
<dbReference type="EMBL" id="AEIG01000066">
    <property type="protein sequence ID" value="EGG29033.1"/>
    <property type="molecule type" value="Genomic_DNA"/>
</dbReference>
<dbReference type="RefSeq" id="WP_009576440.1">
    <property type="nucleotide sequence ID" value="NZ_AEIG01000066.1"/>
</dbReference>
<organism evidence="2 3">
    <name type="scientific">Aequoribacter fuscus</name>
    <dbReference type="NCBI Taxonomy" id="2518989"/>
    <lineage>
        <taxon>Bacteria</taxon>
        <taxon>Pseudomonadati</taxon>
        <taxon>Pseudomonadota</taxon>
        <taxon>Gammaproteobacteria</taxon>
        <taxon>Cellvibrionales</taxon>
        <taxon>Halieaceae</taxon>
        <taxon>Aequoribacter</taxon>
    </lineage>
</organism>
<comment type="caution">
    <text evidence="2">The sequence shown here is derived from an EMBL/GenBank/DDBJ whole genome shotgun (WGS) entry which is preliminary data.</text>
</comment>
<dbReference type="AlphaFoldDB" id="F3L3R0"/>
<evidence type="ECO:0000313" key="2">
    <source>
        <dbReference type="EMBL" id="EGG29033.1"/>
    </source>
</evidence>
<dbReference type="Gene3D" id="3.40.50.2000">
    <property type="entry name" value="Glycogen Phosphorylase B"/>
    <property type="match status" value="1"/>
</dbReference>
<evidence type="ECO:0000256" key="1">
    <source>
        <dbReference type="SAM" id="Phobius"/>
    </source>
</evidence>
<gene>
    <name evidence="2" type="ORF">IMCC3088_2252</name>
</gene>
<keyword evidence="1" id="KW-0472">Membrane</keyword>
<reference evidence="2 3" key="1">
    <citation type="journal article" date="2011" name="J. Bacteriol.">
        <title>Genome sequence of strain IMCC3088, a proteorhodopsin-containing marine bacterium belonging to the OM60/NOR5 clade.</title>
        <authorList>
            <person name="Jang Y."/>
            <person name="Oh H.M."/>
            <person name="Kang I."/>
            <person name="Lee K."/>
            <person name="Yang S.J."/>
            <person name="Cho J.C."/>
        </authorList>
    </citation>
    <scope>NUCLEOTIDE SEQUENCE [LARGE SCALE GENOMIC DNA]</scope>
    <source>
        <strain evidence="2 3">IMCC3088</strain>
    </source>
</reference>
<dbReference type="SUPFAM" id="SSF53756">
    <property type="entry name" value="UDP-Glycosyltransferase/glycogen phosphorylase"/>
    <property type="match status" value="1"/>
</dbReference>
<feature type="transmembrane region" description="Helical" evidence="1">
    <location>
        <begin position="91"/>
        <end position="112"/>
    </location>
</feature>
<proteinExistence type="predicted"/>
<keyword evidence="1" id="KW-1133">Transmembrane helix</keyword>
<evidence type="ECO:0000313" key="3">
    <source>
        <dbReference type="Proteomes" id="UP000005615"/>
    </source>
</evidence>